<keyword evidence="1 5" id="KW-1277">Toxin-antitoxin system</keyword>
<dbReference type="GO" id="GO:0090729">
    <property type="term" value="F:toxin activity"/>
    <property type="evidence" value="ECO:0007669"/>
    <property type="project" value="UniProtKB-KW"/>
</dbReference>
<evidence type="ECO:0000259" key="6">
    <source>
        <dbReference type="Pfam" id="PF01850"/>
    </source>
</evidence>
<proteinExistence type="inferred from homology"/>
<organism evidence="7">
    <name type="scientific">Candidatus Kentrum sp. DK</name>
    <dbReference type="NCBI Taxonomy" id="2126562"/>
    <lineage>
        <taxon>Bacteria</taxon>
        <taxon>Pseudomonadati</taxon>
        <taxon>Pseudomonadota</taxon>
        <taxon>Gammaproteobacteria</taxon>
        <taxon>Candidatus Kentrum</taxon>
    </lineage>
</organism>
<feature type="domain" description="PIN" evidence="6">
    <location>
        <begin position="6"/>
        <end position="120"/>
    </location>
</feature>
<evidence type="ECO:0000256" key="1">
    <source>
        <dbReference type="ARBA" id="ARBA00022649"/>
    </source>
</evidence>
<evidence type="ECO:0000256" key="4">
    <source>
        <dbReference type="ARBA" id="ARBA00022801"/>
    </source>
</evidence>
<keyword evidence="5" id="KW-0800">Toxin</keyword>
<keyword evidence="3 5" id="KW-0479">Metal-binding</keyword>
<dbReference type="InterPro" id="IPR029060">
    <property type="entry name" value="PIN-like_dom_sf"/>
</dbReference>
<dbReference type="GO" id="GO:0016787">
    <property type="term" value="F:hydrolase activity"/>
    <property type="evidence" value="ECO:0007669"/>
    <property type="project" value="UniProtKB-KW"/>
</dbReference>
<name>A0A450S2N1_9GAMM</name>
<comment type="similarity">
    <text evidence="5">Belongs to the PINc/VapC protein family.</text>
</comment>
<evidence type="ECO:0000313" key="7">
    <source>
        <dbReference type="EMBL" id="VFJ45925.1"/>
    </source>
</evidence>
<dbReference type="EC" id="3.1.-.-" evidence="5"/>
<accession>A0A450S2N1</accession>
<comment type="cofactor">
    <cofactor evidence="5">
        <name>Mg(2+)</name>
        <dbReference type="ChEBI" id="CHEBI:18420"/>
    </cofactor>
</comment>
<sequence>MRGGKFIDTNIWVYAHLRSPNEPRHPIALDFVSTLDNAVISPQVMMEYYNVMLRSGRNDAWIQENLHEVLGYVQLQPLNEAVVHRTWAIRNRYHFSIWDSQIIAAALEAGCDSLYTEDLQHGQIVETLKVMDPLQR</sequence>
<keyword evidence="5" id="KW-0460">Magnesium</keyword>
<dbReference type="Gene3D" id="3.40.50.1010">
    <property type="entry name" value="5'-nuclease"/>
    <property type="match status" value="1"/>
</dbReference>
<dbReference type="SUPFAM" id="SSF88723">
    <property type="entry name" value="PIN domain-like"/>
    <property type="match status" value="1"/>
</dbReference>
<feature type="binding site" evidence="5">
    <location>
        <position position="99"/>
    </location>
    <ligand>
        <name>Mg(2+)</name>
        <dbReference type="ChEBI" id="CHEBI:18420"/>
    </ligand>
</feature>
<dbReference type="InterPro" id="IPR022907">
    <property type="entry name" value="VapC_family"/>
</dbReference>
<dbReference type="GO" id="GO:0000287">
    <property type="term" value="F:magnesium ion binding"/>
    <property type="evidence" value="ECO:0007669"/>
    <property type="project" value="UniProtKB-UniRule"/>
</dbReference>
<comment type="function">
    <text evidence="5">Toxic component of a toxin-antitoxin (TA) system. An RNase.</text>
</comment>
<dbReference type="InterPro" id="IPR002716">
    <property type="entry name" value="PIN_dom"/>
</dbReference>
<gene>
    <name evidence="5" type="primary">vapC</name>
    <name evidence="7" type="ORF">BECKDK2373C_GA0170839_101323</name>
</gene>
<protein>
    <recommendedName>
        <fullName evidence="5">Ribonuclease VapC</fullName>
        <shortName evidence="5">RNase VapC</shortName>
        <ecNumber evidence="5">3.1.-.-</ecNumber>
    </recommendedName>
    <alternativeName>
        <fullName evidence="5">Toxin VapC</fullName>
    </alternativeName>
</protein>
<keyword evidence="4 5" id="KW-0378">Hydrolase</keyword>
<feature type="binding site" evidence="5">
    <location>
        <position position="8"/>
    </location>
    <ligand>
        <name>Mg(2+)</name>
        <dbReference type="ChEBI" id="CHEBI:18420"/>
    </ligand>
</feature>
<dbReference type="EMBL" id="CAADEY010000013">
    <property type="protein sequence ID" value="VFJ45925.1"/>
    <property type="molecule type" value="Genomic_DNA"/>
</dbReference>
<reference evidence="7" key="1">
    <citation type="submission" date="2019-02" db="EMBL/GenBank/DDBJ databases">
        <authorList>
            <person name="Gruber-Vodicka R. H."/>
            <person name="Seah K. B. B."/>
        </authorList>
    </citation>
    <scope>NUCLEOTIDE SEQUENCE</scope>
    <source>
        <strain evidence="7">BECK_DK161</strain>
    </source>
</reference>
<dbReference type="HAMAP" id="MF_00265">
    <property type="entry name" value="VapC_Nob1"/>
    <property type="match status" value="1"/>
</dbReference>
<dbReference type="CDD" id="cd18692">
    <property type="entry name" value="PIN_VapC-like"/>
    <property type="match status" value="1"/>
</dbReference>
<keyword evidence="2 5" id="KW-0540">Nuclease</keyword>
<evidence type="ECO:0000256" key="5">
    <source>
        <dbReference type="HAMAP-Rule" id="MF_00265"/>
    </source>
</evidence>
<dbReference type="Pfam" id="PF01850">
    <property type="entry name" value="PIN"/>
    <property type="match status" value="1"/>
</dbReference>
<evidence type="ECO:0000256" key="3">
    <source>
        <dbReference type="ARBA" id="ARBA00022723"/>
    </source>
</evidence>
<dbReference type="AlphaFoldDB" id="A0A450S2N1"/>
<evidence type="ECO:0000256" key="2">
    <source>
        <dbReference type="ARBA" id="ARBA00022722"/>
    </source>
</evidence>
<dbReference type="GO" id="GO:0004540">
    <property type="term" value="F:RNA nuclease activity"/>
    <property type="evidence" value="ECO:0007669"/>
    <property type="project" value="InterPro"/>
</dbReference>